<dbReference type="SMART" id="SM00831">
    <property type="entry name" value="Cation_ATPase_N"/>
    <property type="match status" value="1"/>
</dbReference>
<dbReference type="Pfam" id="PF00690">
    <property type="entry name" value="Cation_ATPase_N"/>
    <property type="match status" value="1"/>
</dbReference>
<dbReference type="AlphaFoldDB" id="A0AAV6UFL9"/>
<keyword evidence="3" id="KW-1133">Transmembrane helix</keyword>
<dbReference type="InterPro" id="IPR059000">
    <property type="entry name" value="ATPase_P-type_domA"/>
</dbReference>
<dbReference type="PANTHER" id="PTHR43294:SF21">
    <property type="entry name" value="CATION TRANSPORTING ATPASE"/>
    <property type="match status" value="1"/>
</dbReference>
<feature type="transmembrane region" description="Helical" evidence="3">
    <location>
        <begin position="270"/>
        <end position="291"/>
    </location>
</feature>
<dbReference type="GO" id="GO:0006883">
    <property type="term" value="P:intracellular sodium ion homeostasis"/>
    <property type="evidence" value="ECO:0007669"/>
    <property type="project" value="TreeGrafter"/>
</dbReference>
<dbReference type="Gene3D" id="3.40.50.1000">
    <property type="entry name" value="HAD superfamily/HAD-like"/>
    <property type="match status" value="1"/>
</dbReference>
<sequence>MAANRKKSEIRDYLMKTMDDHCIPIKELEQRLETNLNDGLSKDQAEAILKRDGPNVLHPRRFAFSRLSIRGMFAPFTVTMGIASVLCFVIYGIHKYTQDNNELDFAYYGFILLVVSLINGCTYSFQLKTEAKTLNSFQFMWPKFAVVIRNNSKMIIPITKVVKGDIVVLKPGRRVPADIRLFVAHNLALDESLITKKKESQAKSTTCTSPIPLRSENMVFFGTHCVEGYAKGVVVATGNQTLIGKIARLMCYLADDTKPLLAKDIAKFEINIFLAILVGTTMFTFFYFNQYTLVDYFIFWVAMIVGNIPEGLMPTIGFVLVVLAKRLAKIKLVVKNLMTIDTLGLTSALCIGKTGTLTRNEKTVSHVWIDNEIYPVKESPHGLDDFMFSKSWFLFSRGVILSNTVTYSVRDKEAEDKKSVEESSDYAMLDFTEKKVGLLKSFTDCYQRVFENHFNPSNGYSIAVYRVKRSDGNVEYTMFLKGAPELLFQKCSTILLNGVTQEVDVYEVHKFYKDLEILTEKAETPIG</sequence>
<evidence type="ECO:0000313" key="5">
    <source>
        <dbReference type="EMBL" id="KAG8182330.1"/>
    </source>
</evidence>
<dbReference type="SUPFAM" id="SSF81653">
    <property type="entry name" value="Calcium ATPase, transduction domain A"/>
    <property type="match status" value="1"/>
</dbReference>
<dbReference type="GO" id="GO:0000166">
    <property type="term" value="F:nucleotide binding"/>
    <property type="evidence" value="ECO:0007669"/>
    <property type="project" value="InterPro"/>
</dbReference>
<keyword evidence="2" id="KW-1003">Cell membrane</keyword>
<organism evidence="5 6">
    <name type="scientific">Oedothorax gibbosus</name>
    <dbReference type="NCBI Taxonomy" id="931172"/>
    <lineage>
        <taxon>Eukaryota</taxon>
        <taxon>Metazoa</taxon>
        <taxon>Ecdysozoa</taxon>
        <taxon>Arthropoda</taxon>
        <taxon>Chelicerata</taxon>
        <taxon>Arachnida</taxon>
        <taxon>Araneae</taxon>
        <taxon>Araneomorphae</taxon>
        <taxon>Entelegynae</taxon>
        <taxon>Araneoidea</taxon>
        <taxon>Linyphiidae</taxon>
        <taxon>Erigoninae</taxon>
        <taxon>Oedothorax</taxon>
    </lineage>
</organism>
<keyword evidence="3" id="KW-0472">Membrane</keyword>
<name>A0AAV6UFL9_9ARAC</name>
<gene>
    <name evidence="5" type="ORF">JTE90_004096</name>
</gene>
<dbReference type="Gene3D" id="3.40.1110.10">
    <property type="entry name" value="Calcium-transporting ATPase, cytoplasmic domain N"/>
    <property type="match status" value="1"/>
</dbReference>
<dbReference type="SUPFAM" id="SSF81660">
    <property type="entry name" value="Metal cation-transporting ATPase, ATP-binding domain N"/>
    <property type="match status" value="1"/>
</dbReference>
<dbReference type="GO" id="GO:0005886">
    <property type="term" value="C:plasma membrane"/>
    <property type="evidence" value="ECO:0007669"/>
    <property type="project" value="UniProtKB-SubCell"/>
</dbReference>
<dbReference type="InterPro" id="IPR050510">
    <property type="entry name" value="Cation_transp_ATPase_P-type"/>
</dbReference>
<comment type="subcellular location">
    <subcellularLocation>
        <location evidence="1">Cell membrane</location>
        <topology evidence="1">Multi-pass membrane protein</topology>
    </subcellularLocation>
</comment>
<dbReference type="GO" id="GO:1902600">
    <property type="term" value="P:proton transmembrane transport"/>
    <property type="evidence" value="ECO:0007669"/>
    <property type="project" value="TreeGrafter"/>
</dbReference>
<dbReference type="Gene3D" id="2.70.150.10">
    <property type="entry name" value="Calcium-transporting ATPase, cytoplasmic transduction domain A"/>
    <property type="match status" value="1"/>
</dbReference>
<dbReference type="GO" id="GO:0036376">
    <property type="term" value="P:sodium ion export across plasma membrane"/>
    <property type="evidence" value="ECO:0007669"/>
    <property type="project" value="TreeGrafter"/>
</dbReference>
<dbReference type="Gene3D" id="1.20.1110.10">
    <property type="entry name" value="Calcium-transporting ATPase, transmembrane domain"/>
    <property type="match status" value="1"/>
</dbReference>
<dbReference type="InterPro" id="IPR023299">
    <property type="entry name" value="ATPase_P-typ_cyto_dom_N"/>
</dbReference>
<dbReference type="Pfam" id="PF00122">
    <property type="entry name" value="E1-E2_ATPase"/>
    <property type="match status" value="1"/>
</dbReference>
<dbReference type="PANTHER" id="PTHR43294">
    <property type="entry name" value="SODIUM/POTASSIUM-TRANSPORTING ATPASE SUBUNIT ALPHA"/>
    <property type="match status" value="1"/>
</dbReference>
<keyword evidence="6" id="KW-1185">Reference proteome</keyword>
<dbReference type="InterPro" id="IPR008250">
    <property type="entry name" value="ATPase_P-typ_transduc_dom_A_sf"/>
</dbReference>
<keyword evidence="3" id="KW-0812">Transmembrane</keyword>
<evidence type="ECO:0000313" key="6">
    <source>
        <dbReference type="Proteomes" id="UP000827092"/>
    </source>
</evidence>
<protein>
    <recommendedName>
        <fullName evidence="4">Cation-transporting P-type ATPase N-terminal domain-containing protein</fullName>
    </recommendedName>
</protein>
<dbReference type="InterPro" id="IPR004014">
    <property type="entry name" value="ATPase_P-typ_cation-transptr_N"/>
</dbReference>
<dbReference type="GO" id="GO:1990573">
    <property type="term" value="P:potassium ion import across plasma membrane"/>
    <property type="evidence" value="ECO:0007669"/>
    <property type="project" value="TreeGrafter"/>
</dbReference>
<dbReference type="Proteomes" id="UP000827092">
    <property type="component" value="Unassembled WGS sequence"/>
</dbReference>
<reference evidence="5 6" key="1">
    <citation type="journal article" date="2022" name="Nat. Ecol. Evol.">
        <title>A masculinizing supergene underlies an exaggerated male reproductive morph in a spider.</title>
        <authorList>
            <person name="Hendrickx F."/>
            <person name="De Corte Z."/>
            <person name="Sonet G."/>
            <person name="Van Belleghem S.M."/>
            <person name="Kostlbacher S."/>
            <person name="Vangestel C."/>
        </authorList>
    </citation>
    <scope>NUCLEOTIDE SEQUENCE [LARGE SCALE GENOMIC DNA]</scope>
    <source>
        <strain evidence="5">W744_W776</strain>
    </source>
</reference>
<dbReference type="GO" id="GO:0030007">
    <property type="term" value="P:intracellular potassium ion homeostasis"/>
    <property type="evidence" value="ECO:0007669"/>
    <property type="project" value="TreeGrafter"/>
</dbReference>
<dbReference type="SUPFAM" id="SSF81665">
    <property type="entry name" value="Calcium ATPase, transmembrane domain M"/>
    <property type="match status" value="1"/>
</dbReference>
<dbReference type="EMBL" id="JAFNEN010000468">
    <property type="protein sequence ID" value="KAG8182330.1"/>
    <property type="molecule type" value="Genomic_DNA"/>
</dbReference>
<comment type="caution">
    <text evidence="5">The sequence shown here is derived from an EMBL/GenBank/DDBJ whole genome shotgun (WGS) entry which is preliminary data.</text>
</comment>
<accession>A0AAV6UFL9</accession>
<evidence type="ECO:0000259" key="4">
    <source>
        <dbReference type="SMART" id="SM00831"/>
    </source>
</evidence>
<dbReference type="Pfam" id="PF13246">
    <property type="entry name" value="Cation_ATPase"/>
    <property type="match status" value="1"/>
</dbReference>
<feature type="transmembrane region" description="Helical" evidence="3">
    <location>
        <begin position="105"/>
        <end position="125"/>
    </location>
</feature>
<dbReference type="PRINTS" id="PR00121">
    <property type="entry name" value="NAKATPASE"/>
</dbReference>
<proteinExistence type="predicted"/>
<dbReference type="InterPro" id="IPR023214">
    <property type="entry name" value="HAD_sf"/>
</dbReference>
<dbReference type="InterPro" id="IPR023298">
    <property type="entry name" value="ATPase_P-typ_TM_dom_sf"/>
</dbReference>
<evidence type="ECO:0000256" key="3">
    <source>
        <dbReference type="SAM" id="Phobius"/>
    </source>
</evidence>
<evidence type="ECO:0000256" key="2">
    <source>
        <dbReference type="ARBA" id="ARBA00022475"/>
    </source>
</evidence>
<feature type="domain" description="Cation-transporting P-type ATPase N-terminal" evidence="4">
    <location>
        <begin position="19"/>
        <end position="92"/>
    </location>
</feature>
<evidence type="ECO:0000256" key="1">
    <source>
        <dbReference type="ARBA" id="ARBA00004651"/>
    </source>
</evidence>
<feature type="transmembrane region" description="Helical" evidence="3">
    <location>
        <begin position="71"/>
        <end position="93"/>
    </location>
</feature>
<feature type="transmembrane region" description="Helical" evidence="3">
    <location>
        <begin position="297"/>
        <end position="323"/>
    </location>
</feature>
<dbReference type="GO" id="GO:0005391">
    <property type="term" value="F:P-type sodium:potassium-exchanging transporter activity"/>
    <property type="evidence" value="ECO:0007669"/>
    <property type="project" value="TreeGrafter"/>
</dbReference>